<accession>A0A450WGI6</accession>
<dbReference type="EMBL" id="CAADFN010000021">
    <property type="protein sequence ID" value="VFK16167.1"/>
    <property type="molecule type" value="Genomic_DNA"/>
</dbReference>
<proteinExistence type="predicted"/>
<sequence length="165" mass="18715">MSKYNAKDFKVRPTATIRSNGLGIVLARRRMQLNTGYIGLDNHKDKIAIEAAEPGRVEPYYKGEIADTPRRIAKLVARLNERYVGKVMLWCHEADRCEYALCHQRSPLPSAIFTPGNWIGGIQWCPSYVVSSRASWRGIVSAATSSLMFWLRVCMPNCRPVWIAE</sequence>
<evidence type="ECO:0008006" key="2">
    <source>
        <dbReference type="Google" id="ProtNLM"/>
    </source>
</evidence>
<organism evidence="1">
    <name type="scientific">Candidatus Kentrum sp. LFY</name>
    <dbReference type="NCBI Taxonomy" id="2126342"/>
    <lineage>
        <taxon>Bacteria</taxon>
        <taxon>Pseudomonadati</taxon>
        <taxon>Pseudomonadota</taxon>
        <taxon>Gammaproteobacteria</taxon>
        <taxon>Candidatus Kentrum</taxon>
    </lineage>
</organism>
<reference evidence="1" key="1">
    <citation type="submission" date="2019-02" db="EMBL/GenBank/DDBJ databases">
        <authorList>
            <person name="Gruber-Vodicka R. H."/>
            <person name="Seah K. B. B."/>
        </authorList>
    </citation>
    <scope>NUCLEOTIDE SEQUENCE</scope>
    <source>
        <strain evidence="1">BECK_BY7</strain>
    </source>
</reference>
<protein>
    <recommendedName>
        <fullName evidence="2">Transposase</fullName>
    </recommendedName>
</protein>
<dbReference type="AlphaFoldDB" id="A0A450WGI6"/>
<evidence type="ECO:0000313" key="1">
    <source>
        <dbReference type="EMBL" id="VFK16167.1"/>
    </source>
</evidence>
<name>A0A450WGI6_9GAMM</name>
<gene>
    <name evidence="1" type="ORF">BECKLFY1418C_GA0070996_102124</name>
</gene>